<gene>
    <name evidence="3" type="ORF">Sjap_024762</name>
</gene>
<sequence>MVDSDSWDALDVDDSDLPSLIKPSPPPPPPPILVPCKRSSTHHQALQTPNSQPHTPLLSPCSQLSHQSPQPREGVTSTSSAEHRRIPGPAGALQAAMQRRALANRNEGFEAEEISTQDFIRRVQEIEGEDEDEDFKLNPWLCAMEFVGRIGGFANSPLKSIKGSSMGTDRLDQVVAVVISCVPNGFGDLIVTLKDPTGTVGANIHRNVIFGSDFGKDISVGCVLILQKVVVFSTSRSSYNLNITLRNVIKVISKDSGLPMRHNLASIIRSVRSDTEHVEKRVSVVGRVSADEIVNRMVREKMKGKAVVDVDQQMEDCRGGEEEMVDAEDHNMQTMMDKLEDNAEVGAKARSAGRDSNIEEETANNIASCSVVPEDNFNSSSSSTYQHTSAAVKSQFGNRESVRTTPMKERQHLISKATLPEWTDEQLDELFAASFDDE</sequence>
<feature type="region of interest" description="Disordered" evidence="1">
    <location>
        <begin position="380"/>
        <end position="410"/>
    </location>
</feature>
<dbReference type="PANTHER" id="PTHR14523:SF1">
    <property type="entry name" value="HOMOLOGOUS RECOMBINATION OB-FOLD PROTEIN"/>
    <property type="match status" value="1"/>
</dbReference>
<dbReference type="GO" id="GO:0000725">
    <property type="term" value="P:recombinational repair"/>
    <property type="evidence" value="ECO:0007669"/>
    <property type="project" value="InterPro"/>
</dbReference>
<protein>
    <recommendedName>
        <fullName evidence="2">Homologous recombination OB-fold protein OB-fold domain-containing protein</fullName>
    </recommendedName>
</protein>
<accession>A0AAP0EDY8</accession>
<evidence type="ECO:0000259" key="2">
    <source>
        <dbReference type="Pfam" id="PF15072"/>
    </source>
</evidence>
<dbReference type="AlphaFoldDB" id="A0AAP0EDY8"/>
<proteinExistence type="predicted"/>
<keyword evidence="4" id="KW-1185">Reference proteome</keyword>
<comment type="caution">
    <text evidence="3">The sequence shown here is derived from an EMBL/GenBank/DDBJ whole genome shotgun (WGS) entry which is preliminary data.</text>
</comment>
<feature type="compositionally biased region" description="Acidic residues" evidence="1">
    <location>
        <begin position="1"/>
        <end position="16"/>
    </location>
</feature>
<reference evidence="3 4" key="1">
    <citation type="submission" date="2024-01" db="EMBL/GenBank/DDBJ databases">
        <title>Genome assemblies of Stephania.</title>
        <authorList>
            <person name="Yang L."/>
        </authorList>
    </citation>
    <scope>NUCLEOTIDE SEQUENCE [LARGE SCALE GENOMIC DNA]</scope>
    <source>
        <strain evidence="3">QJT</strain>
        <tissue evidence="3">Leaf</tissue>
    </source>
</reference>
<feature type="compositionally biased region" description="Polar residues" evidence="1">
    <location>
        <begin position="42"/>
        <end position="80"/>
    </location>
</feature>
<evidence type="ECO:0000313" key="4">
    <source>
        <dbReference type="Proteomes" id="UP001417504"/>
    </source>
</evidence>
<feature type="compositionally biased region" description="Basic and acidic residues" evidence="1">
    <location>
        <begin position="400"/>
        <end position="410"/>
    </location>
</feature>
<dbReference type="EMBL" id="JBBNAE010000010">
    <property type="protein sequence ID" value="KAK9091585.1"/>
    <property type="molecule type" value="Genomic_DNA"/>
</dbReference>
<dbReference type="PANTHER" id="PTHR14523">
    <property type="entry name" value="UNCHARACTERIZED PROTEIN C17ORF53 HOMOLOG"/>
    <property type="match status" value="1"/>
</dbReference>
<dbReference type="Pfam" id="PF15072">
    <property type="entry name" value="HROB"/>
    <property type="match status" value="1"/>
</dbReference>
<dbReference type="InterPro" id="IPR028045">
    <property type="entry name" value="HROB"/>
</dbReference>
<name>A0AAP0EDY8_9MAGN</name>
<feature type="domain" description="Homologous recombination OB-fold protein OB-fold" evidence="2">
    <location>
        <begin position="170"/>
        <end position="255"/>
    </location>
</feature>
<feature type="compositionally biased region" description="Polar residues" evidence="1">
    <location>
        <begin position="384"/>
        <end position="398"/>
    </location>
</feature>
<dbReference type="Proteomes" id="UP001417504">
    <property type="component" value="Unassembled WGS sequence"/>
</dbReference>
<feature type="region of interest" description="Disordered" evidence="1">
    <location>
        <begin position="1"/>
        <end position="86"/>
    </location>
</feature>
<evidence type="ECO:0000313" key="3">
    <source>
        <dbReference type="EMBL" id="KAK9091585.1"/>
    </source>
</evidence>
<organism evidence="3 4">
    <name type="scientific">Stephania japonica</name>
    <dbReference type="NCBI Taxonomy" id="461633"/>
    <lineage>
        <taxon>Eukaryota</taxon>
        <taxon>Viridiplantae</taxon>
        <taxon>Streptophyta</taxon>
        <taxon>Embryophyta</taxon>
        <taxon>Tracheophyta</taxon>
        <taxon>Spermatophyta</taxon>
        <taxon>Magnoliopsida</taxon>
        <taxon>Ranunculales</taxon>
        <taxon>Menispermaceae</taxon>
        <taxon>Menispermoideae</taxon>
        <taxon>Cissampelideae</taxon>
        <taxon>Stephania</taxon>
    </lineage>
</organism>
<evidence type="ECO:0000256" key="1">
    <source>
        <dbReference type="SAM" id="MobiDB-lite"/>
    </source>
</evidence>
<feature type="compositionally biased region" description="Pro residues" evidence="1">
    <location>
        <begin position="23"/>
        <end position="33"/>
    </location>
</feature>
<dbReference type="InterPro" id="IPR058570">
    <property type="entry name" value="HROB_OB"/>
</dbReference>